<dbReference type="PANTHER" id="PTHR34599">
    <property type="entry name" value="PEROXIDASE-RELATED"/>
    <property type="match status" value="1"/>
</dbReference>
<dbReference type="Gene3D" id="1.10.606.20">
    <property type="match status" value="1"/>
</dbReference>
<evidence type="ECO:0000313" key="4">
    <source>
        <dbReference type="Proteomes" id="UP000697710"/>
    </source>
</evidence>
<evidence type="ECO:0000313" key="3">
    <source>
        <dbReference type="EMBL" id="MCA9728517.1"/>
    </source>
</evidence>
<dbReference type="SUPFAM" id="SSF48317">
    <property type="entry name" value="Acid phosphatase/Vanadium-dependent haloperoxidase"/>
    <property type="match status" value="1"/>
</dbReference>
<protein>
    <submittedName>
        <fullName evidence="3">Vanadium-dependent haloperoxidase</fullName>
    </submittedName>
</protein>
<dbReference type="PANTHER" id="PTHR34599:SF1">
    <property type="entry name" value="PHOSPHATIDIC ACID PHOSPHATASE TYPE 2_HALOPEROXIDASE DOMAIN-CONTAINING PROTEIN"/>
    <property type="match status" value="1"/>
</dbReference>
<comment type="caution">
    <text evidence="3">The sequence shown here is derived from an EMBL/GenBank/DDBJ whole genome shotgun (WGS) entry which is preliminary data.</text>
</comment>
<dbReference type="CDD" id="cd03398">
    <property type="entry name" value="PAP2_haloperoxidase"/>
    <property type="match status" value="1"/>
</dbReference>
<reference evidence="3" key="2">
    <citation type="journal article" date="2021" name="Microbiome">
        <title>Successional dynamics and alternative stable states in a saline activated sludge microbial community over 9 years.</title>
        <authorList>
            <person name="Wang Y."/>
            <person name="Ye J."/>
            <person name="Ju F."/>
            <person name="Liu L."/>
            <person name="Boyd J.A."/>
            <person name="Deng Y."/>
            <person name="Parks D.H."/>
            <person name="Jiang X."/>
            <person name="Yin X."/>
            <person name="Woodcroft B.J."/>
            <person name="Tyson G.W."/>
            <person name="Hugenholtz P."/>
            <person name="Polz M.F."/>
            <person name="Zhang T."/>
        </authorList>
    </citation>
    <scope>NUCLEOTIDE SEQUENCE</scope>
    <source>
        <strain evidence="3">HKST-UBA01</strain>
    </source>
</reference>
<name>A0A956RQK2_UNCEI</name>
<proteinExistence type="predicted"/>
<dbReference type="AlphaFoldDB" id="A0A956RQK2"/>
<keyword evidence="1" id="KW-0732">Signal</keyword>
<sequence>MTRRNWSTSSAVATLVLWVCALGAHSWAAYAGEDAGPATEESGGGDHEPGSEFVVEWNQTLLEVAEAEDGFLTLKGVRAAAMMHAAMHDAWNVSVARYETYRPHAGRVTVDPLAAANEAAFFVAIDQYPDAAPRFDQLRDRWRLASPVSEGAREGGAAAARAVLESRAGDGWDGEAEYTWHPMGPGVYAEFREHSGTPEGFIFGAGWAKARPFLLESPDQFRVPPPPAIDSEQYTRAYDEVKSVGAHRSPTRTPDQTHLAMWWKEFVESSHNRLARELTSRQQLPPAAALRMFALLNMSIFDAYVCVFDNKFHYNHWRPYTAIRWAEHDGNPRTEPDPSWTNLHDHTYAFPSYPSAHGCASAAAMTVLADTFGEPTSFTMRIPLVDRAGPMSGKIATDPPTRSFGSFHQAALECSMSRVYLGIHFRYDSEVGYELGSKVGSYAVGRYLRPVR</sequence>
<dbReference type="InterPro" id="IPR000326">
    <property type="entry name" value="PAP2/HPO"/>
</dbReference>
<dbReference type="InterPro" id="IPR036938">
    <property type="entry name" value="PAP2/HPO_sf"/>
</dbReference>
<evidence type="ECO:0000256" key="1">
    <source>
        <dbReference type="SAM" id="SignalP"/>
    </source>
</evidence>
<gene>
    <name evidence="3" type="ORF">KC729_12590</name>
</gene>
<organism evidence="3 4">
    <name type="scientific">Eiseniibacteriota bacterium</name>
    <dbReference type="NCBI Taxonomy" id="2212470"/>
    <lineage>
        <taxon>Bacteria</taxon>
        <taxon>Candidatus Eiseniibacteriota</taxon>
    </lineage>
</organism>
<dbReference type="Proteomes" id="UP000697710">
    <property type="component" value="Unassembled WGS sequence"/>
</dbReference>
<reference evidence="3" key="1">
    <citation type="submission" date="2020-04" db="EMBL/GenBank/DDBJ databases">
        <authorList>
            <person name="Zhang T."/>
        </authorList>
    </citation>
    <scope>NUCLEOTIDE SEQUENCE</scope>
    <source>
        <strain evidence="3">HKST-UBA01</strain>
    </source>
</reference>
<dbReference type="EMBL" id="JAGQHR010000405">
    <property type="protein sequence ID" value="MCA9728517.1"/>
    <property type="molecule type" value="Genomic_DNA"/>
</dbReference>
<evidence type="ECO:0000259" key="2">
    <source>
        <dbReference type="Pfam" id="PF01569"/>
    </source>
</evidence>
<dbReference type="InterPro" id="IPR052559">
    <property type="entry name" value="V-haloperoxidase"/>
</dbReference>
<feature type="signal peptide" evidence="1">
    <location>
        <begin position="1"/>
        <end position="31"/>
    </location>
</feature>
<feature type="chain" id="PRO_5037154415" evidence="1">
    <location>
        <begin position="32"/>
        <end position="452"/>
    </location>
</feature>
<feature type="domain" description="Phosphatidic acid phosphatase type 2/haloperoxidase" evidence="2">
    <location>
        <begin position="299"/>
        <end position="436"/>
    </location>
</feature>
<dbReference type="Pfam" id="PF01569">
    <property type="entry name" value="PAP2"/>
    <property type="match status" value="1"/>
</dbReference>
<accession>A0A956RQK2</accession>